<evidence type="ECO:0000256" key="10">
    <source>
        <dbReference type="ARBA" id="ARBA00023136"/>
    </source>
</evidence>
<dbReference type="GO" id="GO:0120025">
    <property type="term" value="C:plasma membrane bounded cell projection"/>
    <property type="evidence" value="ECO:0007669"/>
    <property type="project" value="UniProtKB-ARBA"/>
</dbReference>
<evidence type="ECO:0000256" key="8">
    <source>
        <dbReference type="ARBA" id="ARBA00022902"/>
    </source>
</evidence>
<evidence type="ECO:0000256" key="1">
    <source>
        <dbReference type="ARBA" id="ARBA00004251"/>
    </source>
</evidence>
<keyword evidence="6" id="KW-0732">Signal</keyword>
<evidence type="ECO:0000256" key="3">
    <source>
        <dbReference type="ARBA" id="ARBA00022473"/>
    </source>
</evidence>
<accession>A0AAQ4F779</accession>
<dbReference type="PANTHER" id="PTHR22625:SF44">
    <property type="entry name" value="PLEXIN-B"/>
    <property type="match status" value="1"/>
</dbReference>
<keyword evidence="9" id="KW-1133">Transmembrane helix</keyword>
<dbReference type="Pfam" id="PF20170">
    <property type="entry name" value="Plexin_RBD"/>
    <property type="match status" value="1"/>
</dbReference>
<keyword evidence="8" id="KW-0524">Neurogenesis</keyword>
<dbReference type="GO" id="GO:0007162">
    <property type="term" value="P:negative regulation of cell adhesion"/>
    <property type="evidence" value="ECO:0007669"/>
    <property type="project" value="TreeGrafter"/>
</dbReference>
<evidence type="ECO:0000259" key="17">
    <source>
        <dbReference type="PROSITE" id="PS51004"/>
    </source>
</evidence>
<evidence type="ECO:0000256" key="4">
    <source>
        <dbReference type="ARBA" id="ARBA00022475"/>
    </source>
</evidence>
<reference evidence="18 19" key="1">
    <citation type="journal article" date="2023" name="Arcadia Sci">
        <title>De novo assembly of a long-read Amblyomma americanum tick genome.</title>
        <authorList>
            <person name="Chou S."/>
            <person name="Poskanzer K.E."/>
            <person name="Rollins M."/>
            <person name="Thuy-Boun P.S."/>
        </authorList>
    </citation>
    <scope>NUCLEOTIDE SEQUENCE [LARGE SCALE GENOMIC DNA]</scope>
    <source>
        <strain evidence="18">F_SG_1</strain>
        <tissue evidence="18">Salivary glands</tissue>
    </source>
</reference>
<dbReference type="FunFam" id="2.60.40.10:FF:000203">
    <property type="entry name" value="Plexin B2"/>
    <property type="match status" value="1"/>
</dbReference>
<evidence type="ECO:0000256" key="5">
    <source>
        <dbReference type="ARBA" id="ARBA00022692"/>
    </source>
</evidence>
<dbReference type="InterPro" id="IPR001627">
    <property type="entry name" value="Semap_dom"/>
</dbReference>
<evidence type="ECO:0000256" key="15">
    <source>
        <dbReference type="SAM" id="Coils"/>
    </source>
</evidence>
<dbReference type="InterPro" id="IPR013548">
    <property type="entry name" value="Plexin_cytoplasmic_RasGAP_dom"/>
</dbReference>
<dbReference type="GO" id="GO:0097374">
    <property type="term" value="P:sensory neuron axon guidance"/>
    <property type="evidence" value="ECO:0007669"/>
    <property type="project" value="TreeGrafter"/>
</dbReference>
<evidence type="ECO:0000313" key="19">
    <source>
        <dbReference type="Proteomes" id="UP001321473"/>
    </source>
</evidence>
<dbReference type="SMART" id="SM00630">
    <property type="entry name" value="Sema"/>
    <property type="match status" value="1"/>
</dbReference>
<comment type="caution">
    <text evidence="14">Lacks conserved residue(s) required for the propagation of feature annotation.</text>
</comment>
<dbReference type="SUPFAM" id="SSF101912">
    <property type="entry name" value="Sema domain"/>
    <property type="match status" value="1"/>
</dbReference>
<evidence type="ECO:0000256" key="7">
    <source>
        <dbReference type="ARBA" id="ARBA00022737"/>
    </source>
</evidence>
<dbReference type="GO" id="GO:0017154">
    <property type="term" value="F:semaphorin receptor activity"/>
    <property type="evidence" value="ECO:0007669"/>
    <property type="project" value="InterPro"/>
</dbReference>
<comment type="caution">
    <text evidence="18">The sequence shown here is derived from an EMBL/GenBank/DDBJ whole genome shotgun (WGS) entry which is preliminary data.</text>
</comment>
<dbReference type="FunFam" id="2.60.40.10:FF:000728">
    <property type="entry name" value="Plexin D1"/>
    <property type="match status" value="1"/>
</dbReference>
<gene>
    <name evidence="18" type="ORF">V5799_015948</name>
</gene>
<dbReference type="GO" id="GO:0050772">
    <property type="term" value="P:positive regulation of axonogenesis"/>
    <property type="evidence" value="ECO:0007669"/>
    <property type="project" value="TreeGrafter"/>
</dbReference>
<keyword evidence="7" id="KW-0677">Repeat</keyword>
<comment type="subcellular location">
    <subcellularLocation>
        <location evidence="1">Cell membrane</location>
        <topology evidence="1">Single-pass type I membrane protein</topology>
    </subcellularLocation>
</comment>
<comment type="similarity">
    <text evidence="2">Belongs to the plexin family.</text>
</comment>
<keyword evidence="11" id="KW-1015">Disulfide bond</keyword>
<dbReference type="Pfam" id="PF24479">
    <property type="entry name" value="PSI_PlexinA-B"/>
    <property type="match status" value="1"/>
</dbReference>
<dbReference type="InterPro" id="IPR041362">
    <property type="entry name" value="TIG2_plexin"/>
</dbReference>
<dbReference type="GO" id="GO:0005886">
    <property type="term" value="C:plasma membrane"/>
    <property type="evidence" value="ECO:0007669"/>
    <property type="project" value="UniProtKB-SubCell"/>
</dbReference>
<dbReference type="Pfam" id="PF01833">
    <property type="entry name" value="TIG"/>
    <property type="match status" value="3"/>
</dbReference>
<dbReference type="InterPro" id="IPR015943">
    <property type="entry name" value="WD40/YVTN_repeat-like_dom_sf"/>
</dbReference>
<dbReference type="PROSITE" id="PS51004">
    <property type="entry name" value="SEMA"/>
    <property type="match status" value="1"/>
</dbReference>
<dbReference type="Proteomes" id="UP001321473">
    <property type="component" value="Unassembled WGS sequence"/>
</dbReference>
<keyword evidence="10" id="KW-0472">Membrane</keyword>
<dbReference type="Gene3D" id="1.10.506.10">
    <property type="entry name" value="GTPase Activation - p120gap, domain 1"/>
    <property type="match status" value="1"/>
</dbReference>
<dbReference type="InterPro" id="IPR036352">
    <property type="entry name" value="Semap_dom_sf"/>
</dbReference>
<feature type="region of interest" description="Disordered" evidence="16">
    <location>
        <begin position="1"/>
        <end position="20"/>
    </location>
</feature>
<dbReference type="Gene3D" id="3.10.20.90">
    <property type="entry name" value="Phosphatidylinositol 3-kinase Catalytic Subunit, Chain A, domain 1"/>
    <property type="match status" value="1"/>
</dbReference>
<keyword evidence="15" id="KW-0175">Coiled coil</keyword>
<dbReference type="GO" id="GO:0008360">
    <property type="term" value="P:regulation of cell shape"/>
    <property type="evidence" value="ECO:0007669"/>
    <property type="project" value="TreeGrafter"/>
</dbReference>
<evidence type="ECO:0000256" key="6">
    <source>
        <dbReference type="ARBA" id="ARBA00022729"/>
    </source>
</evidence>
<dbReference type="InterPro" id="IPR008936">
    <property type="entry name" value="Rho_GTPase_activation_prot"/>
</dbReference>
<dbReference type="Gene3D" id="2.60.40.10">
    <property type="entry name" value="Immunoglobulins"/>
    <property type="match status" value="4"/>
</dbReference>
<dbReference type="GO" id="GO:0002116">
    <property type="term" value="C:semaphorin receptor complex"/>
    <property type="evidence" value="ECO:0007669"/>
    <property type="project" value="TreeGrafter"/>
</dbReference>
<keyword evidence="4" id="KW-1003">Cell membrane</keyword>
<dbReference type="InterPro" id="IPR014756">
    <property type="entry name" value="Ig_E-set"/>
</dbReference>
<evidence type="ECO:0000256" key="12">
    <source>
        <dbReference type="ARBA" id="ARBA00023170"/>
    </source>
</evidence>
<evidence type="ECO:0000256" key="9">
    <source>
        <dbReference type="ARBA" id="ARBA00022989"/>
    </source>
</evidence>
<dbReference type="Pfam" id="PF18020">
    <property type="entry name" value="TIG_2"/>
    <property type="match status" value="1"/>
</dbReference>
<evidence type="ECO:0000256" key="16">
    <source>
        <dbReference type="SAM" id="MobiDB-lite"/>
    </source>
</evidence>
<dbReference type="FunFam" id="2.60.40.10:FF:000868">
    <property type="entry name" value="Plexin D1"/>
    <property type="match status" value="1"/>
</dbReference>
<dbReference type="InterPro" id="IPR002909">
    <property type="entry name" value="IPT_dom"/>
</dbReference>
<dbReference type="InterPro" id="IPR013783">
    <property type="entry name" value="Ig-like_fold"/>
</dbReference>
<feature type="coiled-coil region" evidence="15">
    <location>
        <begin position="1372"/>
        <end position="1421"/>
    </location>
</feature>
<feature type="domain" description="Sema" evidence="17">
    <location>
        <begin position="76"/>
        <end position="563"/>
    </location>
</feature>
<dbReference type="Pfam" id="PF17960">
    <property type="entry name" value="TIG_plexin"/>
    <property type="match status" value="1"/>
</dbReference>
<dbReference type="Gene3D" id="2.130.10.10">
    <property type="entry name" value="YVTN repeat-like/Quinoprotein amine dehydrogenase"/>
    <property type="match status" value="1"/>
</dbReference>
<name>A0AAQ4F779_AMBAM</name>
<dbReference type="GO" id="GO:0008045">
    <property type="term" value="P:motor neuron axon guidance"/>
    <property type="evidence" value="ECO:0007669"/>
    <property type="project" value="TreeGrafter"/>
</dbReference>
<dbReference type="SUPFAM" id="SSF103575">
    <property type="entry name" value="Plexin repeat"/>
    <property type="match status" value="1"/>
</dbReference>
<dbReference type="Pfam" id="PF01403">
    <property type="entry name" value="Sema"/>
    <property type="match status" value="1"/>
</dbReference>
<dbReference type="InterPro" id="IPR002165">
    <property type="entry name" value="Plexin_repeat"/>
</dbReference>
<dbReference type="Pfam" id="PF01437">
    <property type="entry name" value="PSI"/>
    <property type="match status" value="1"/>
</dbReference>
<dbReference type="CDD" id="cd11236">
    <property type="entry name" value="Sema_plexin_like"/>
    <property type="match status" value="1"/>
</dbReference>
<evidence type="ECO:0000313" key="18">
    <source>
        <dbReference type="EMBL" id="KAK8782711.1"/>
    </source>
</evidence>
<keyword evidence="3" id="KW-0217">Developmental protein</keyword>
<dbReference type="GO" id="GO:0030334">
    <property type="term" value="P:regulation of cell migration"/>
    <property type="evidence" value="ECO:0007669"/>
    <property type="project" value="TreeGrafter"/>
</dbReference>
<dbReference type="SUPFAM" id="SSF81296">
    <property type="entry name" value="E set domains"/>
    <property type="match status" value="3"/>
</dbReference>
<proteinExistence type="inferred from homology"/>
<dbReference type="SMART" id="SM00423">
    <property type="entry name" value="PSI"/>
    <property type="match status" value="3"/>
</dbReference>
<keyword evidence="19" id="KW-1185">Reference proteome</keyword>
<keyword evidence="5" id="KW-0812">Transmembrane</keyword>
<dbReference type="Pfam" id="PF08337">
    <property type="entry name" value="Plexin_cytopl"/>
    <property type="match status" value="1"/>
</dbReference>
<organism evidence="18 19">
    <name type="scientific">Amblyomma americanum</name>
    <name type="common">Lone star tick</name>
    <dbReference type="NCBI Taxonomy" id="6943"/>
    <lineage>
        <taxon>Eukaryota</taxon>
        <taxon>Metazoa</taxon>
        <taxon>Ecdysozoa</taxon>
        <taxon>Arthropoda</taxon>
        <taxon>Chelicerata</taxon>
        <taxon>Arachnida</taxon>
        <taxon>Acari</taxon>
        <taxon>Parasitiformes</taxon>
        <taxon>Ixodida</taxon>
        <taxon>Ixodoidea</taxon>
        <taxon>Ixodidae</taxon>
        <taxon>Amblyomminae</taxon>
        <taxon>Amblyomma</taxon>
    </lineage>
</organism>
<dbReference type="InterPro" id="IPR046800">
    <property type="entry name" value="Plexin_RBD"/>
</dbReference>
<dbReference type="SUPFAM" id="SSF48350">
    <property type="entry name" value="GTPase activation domain, GAP"/>
    <property type="match status" value="1"/>
</dbReference>
<dbReference type="InterPro" id="IPR041019">
    <property type="entry name" value="TIG1_plexin"/>
</dbReference>
<dbReference type="PANTHER" id="PTHR22625">
    <property type="entry name" value="PLEXIN"/>
    <property type="match status" value="1"/>
</dbReference>
<dbReference type="EMBL" id="JARKHS020006375">
    <property type="protein sequence ID" value="KAK8782711.1"/>
    <property type="molecule type" value="Genomic_DNA"/>
</dbReference>
<protein>
    <recommendedName>
        <fullName evidence="17">Sema domain-containing protein</fullName>
    </recommendedName>
</protein>
<dbReference type="SMART" id="SM00429">
    <property type="entry name" value="IPT"/>
    <property type="match status" value="4"/>
</dbReference>
<evidence type="ECO:0000256" key="11">
    <source>
        <dbReference type="ARBA" id="ARBA00023157"/>
    </source>
</evidence>
<dbReference type="CDD" id="cd12205">
    <property type="entry name" value="RasGAP_plexin"/>
    <property type="match status" value="1"/>
</dbReference>
<dbReference type="InterPro" id="IPR031148">
    <property type="entry name" value="Plexin"/>
</dbReference>
<keyword evidence="12" id="KW-0675">Receptor</keyword>
<evidence type="ECO:0000256" key="13">
    <source>
        <dbReference type="ARBA" id="ARBA00023180"/>
    </source>
</evidence>
<dbReference type="InterPro" id="IPR016201">
    <property type="entry name" value="PSI"/>
</dbReference>
<evidence type="ECO:0000256" key="14">
    <source>
        <dbReference type="PROSITE-ProRule" id="PRU00352"/>
    </source>
</evidence>
<keyword evidence="13" id="KW-0325">Glycoprotein</keyword>
<feature type="region of interest" description="Disordered" evidence="16">
    <location>
        <begin position="252"/>
        <end position="272"/>
    </location>
</feature>
<sequence length="2007" mass="223301">MACPTRRGAATDEMHSLESSNVRQGSRVVCRQCRSLQSSPFRSRPISFFRTTTVGAKFAVTLFAAVAAAAISAPPDLKKTPQLLSVLASYTTFNETVNFTHFVVDTSTGRVYVGATNWLYQFNASLELEASVQTGPVDDNVLCSPSDCSGIEAESTDNINKVLVIDYKSRKLIACGSIHQGACRRHELDDITQQEALVPVPVAANDRNSSTYAFVGPAHYHGRGPSRVLYVATTNSRQGPYRDMVPSICSRSLDDPGRRRGGGSGHGGSSDQPLFAIIEQSFSATARVDIANHIKDYYLVHYVYGFHTEHFAYFATVQRKSHLRASEELGYVSRLARVCTSDPAYSTYTEVTLQCLGPDGTDYNLLTDAGVMAAGEDVADELGLEPSDARVLVGLFVVSADHTTRPSRRSAVCLFAMTDVEQKFTENVHMCYNGSVPTRNMDYIAGSINQCPEAGKAGNILNFCNETVKLNGSVPISARAAMTYPNDTLTSLATVLVGHHNVLFVGTAEGTLKKILLTGATAAEEFEQVSLDPGHKIIPQIYVEAAQNYLFAVSIYKVSKVRIEKCQQYETCESCLASRNPFCGWCSLERRCTVKAQCQNATGILAERSSSARWLSLGSNKCIDFLAVRPDQLPYKSMSMVDLVINQLPQLPYGAHYLCVYGSSAPIQARVTHLGLACMSPLVAARPPIPPGKDHVVVDLAVRSSETDTDFIHREFVFFDCSVHKTCKSCVMSSWPCNWCLHENFCTSNATDCSRRVIIGESNSHNSLIKGRQHCPSFSIDDEILLPHEARKEIAVEVRNILAPLEGFQCVVEIEGARERVFARLRDNKVICTESTYTYQAEQGELQASLTVLWNGDTFIDKTNVTLYKCLLLGSHGGRQDCSLCLTRDKRYQCSWCGGSCNYGPSCVEPVTTSCPPPRIDWIHPLNGPVEGGTLVTIEGSNLGTSEEEIRDKILVGGLPCVPVEYNVSVRVVCRTQPSPHGAQATYVVIGNRAGITKAQEKFHYKPVELTGVQPRVGPQSGGTRLYLNGTNLNVGSHVSVYLDDIVCHVERSLASSSQISCRTSRSPYPSYQVSQLVLRIDGANLTLNNPFFYTEDPSLHKIQPLKSFLSGGRHIHIYGTNLTSIQQPRMAVFNRFRQINETSCHVLNASVMVCPSPAVLLRNPETESTFDDEAEQGDSADVVAHAVARGQHQRNTAAKIEPDDDQLDAMRLRIGFIMDDVRSVQELNKFYPDVACDITYVSDPRFFPFDNDGVKLYKGEPLVIEGESLRLATTESEVNVTIGTRPCNLTSLSMSQLVCTPPDVQPPSTDEIGHRTEMDLPVVVVRVGNNLRYEVGYLRYEVAKIYEFPPETVGAIAAGGTVLMLLSLVTLAILKHKNSQAEREYKRIQLQMDTLENSVRSECKQAFAELQTDMTDLNNDIQATGIPTLDHKAYIMKVFFPGVPNSPILQEVKQINGPYNNYEVAMTNFEMLINNKSFLLTFIDTLENQNTFSIRDKVNVASLLMIILLDKMEYATDILRELLIRLVEKYVGTKHPQLMLRRTESVVEKMLTNWMALCMYGYIKVRIMKEHNYKVVCTFQEHAGRSLFLLFSAIKHQVEKGPVDAVTHDARYSLSEERLLREQIEYSTVVIQIVQEDQDEKVFCRVNDCDTISQVKAKVLDSLYKNTPCSMRPLISEVDLEWRHGRGGHLVLQDEDLTTKTVHGCVKLNTLAHYGIHDSAIMSLVNKKRRYCKNGTATYGTISPLPSRNNNYESHYGGAVKYWHLVKPVDDRQESQQEQRHKAIPEIFLTRLLSTKGTIQKFVDDFLHNILTVNEALPCAVKWLFDLLDSTASTYGIVDPEVSHAWKSNSLPLRFWVNLVKNPDFIFDIEKTPILDACLSVIAQTFMDACSTTEHRLGKDSPSNKLLFARDIPSYRRLVCKFYQDIAALPPISDQEMRAAMHSLSAAHAGEVDVLNALKELYIYVTKYSEQILEALEDDEACQELQLAQRLETVACTLSAERTLPC</sequence>
<evidence type="ECO:0000256" key="2">
    <source>
        <dbReference type="ARBA" id="ARBA00010297"/>
    </source>
</evidence>